<evidence type="ECO:0000313" key="3">
    <source>
        <dbReference type="Proteomes" id="UP000093053"/>
    </source>
</evidence>
<name>A0A1B2HSI3_9PSEU</name>
<evidence type="ECO:0000256" key="1">
    <source>
        <dbReference type="SAM" id="SignalP"/>
    </source>
</evidence>
<feature type="signal peptide" evidence="1">
    <location>
        <begin position="1"/>
        <end position="16"/>
    </location>
</feature>
<gene>
    <name evidence="2" type="ORF">BBK82_36350</name>
</gene>
<proteinExistence type="predicted"/>
<keyword evidence="1" id="KW-0732">Signal</keyword>
<evidence type="ECO:0008006" key="4">
    <source>
        <dbReference type="Google" id="ProtNLM"/>
    </source>
</evidence>
<dbReference type="STRING" id="1586287.BBK82_36350"/>
<dbReference type="EMBL" id="CP016793">
    <property type="protein sequence ID" value="ANZ40662.1"/>
    <property type="molecule type" value="Genomic_DNA"/>
</dbReference>
<reference evidence="2 3" key="1">
    <citation type="submission" date="2016-07" db="EMBL/GenBank/DDBJ databases">
        <title>Complete genome sequence of the Lentzea guizhouensis DHS C013.</title>
        <authorList>
            <person name="Cao C."/>
        </authorList>
    </citation>
    <scope>NUCLEOTIDE SEQUENCE [LARGE SCALE GENOMIC DNA]</scope>
    <source>
        <strain evidence="2 3">DHS C013</strain>
    </source>
</reference>
<feature type="chain" id="PRO_5038529396" description="Secreted protein" evidence="1">
    <location>
        <begin position="17"/>
        <end position="130"/>
    </location>
</feature>
<protein>
    <recommendedName>
        <fullName evidence="4">Secreted protein</fullName>
    </recommendedName>
</protein>
<sequence length="130" mass="13873">MAAFVMAGLSSGVAHAESAPGCGTVPQIGKTAHIGWEAGAQWASVKQFKGCGKNWAYVYVWDSYHNRGGDYTVSAAILTSGGTKGYRKGSNRRQEVWSAGTDTVSVCTQAQGSLYDNPEYAHFANTDKRC</sequence>
<evidence type="ECO:0000313" key="2">
    <source>
        <dbReference type="EMBL" id="ANZ40662.1"/>
    </source>
</evidence>
<dbReference type="Proteomes" id="UP000093053">
    <property type="component" value="Chromosome"/>
</dbReference>
<accession>A0A1B2HSI3</accession>
<organism evidence="2 3">
    <name type="scientific">Lentzea guizhouensis</name>
    <dbReference type="NCBI Taxonomy" id="1586287"/>
    <lineage>
        <taxon>Bacteria</taxon>
        <taxon>Bacillati</taxon>
        <taxon>Actinomycetota</taxon>
        <taxon>Actinomycetes</taxon>
        <taxon>Pseudonocardiales</taxon>
        <taxon>Pseudonocardiaceae</taxon>
        <taxon>Lentzea</taxon>
    </lineage>
</organism>
<dbReference type="AlphaFoldDB" id="A0A1B2HSI3"/>
<dbReference type="KEGG" id="led:BBK82_36350"/>
<keyword evidence="3" id="KW-1185">Reference proteome</keyword>